<dbReference type="Gene3D" id="3.40.640.10">
    <property type="entry name" value="Type I PLP-dependent aspartate aminotransferase-like (Major domain)"/>
    <property type="match status" value="1"/>
</dbReference>
<dbReference type="EMBL" id="CADIJX010000002">
    <property type="protein sequence ID" value="CAB3639059.1"/>
    <property type="molecule type" value="Genomic_DNA"/>
</dbReference>
<dbReference type="InterPro" id="IPR015421">
    <property type="entry name" value="PyrdxlP-dep_Trfase_major"/>
</dbReference>
<dbReference type="PANTHER" id="PTHR43686:SF1">
    <property type="entry name" value="AMINOTRAN_5 DOMAIN-CONTAINING PROTEIN"/>
    <property type="match status" value="1"/>
</dbReference>
<dbReference type="InterPro" id="IPR000192">
    <property type="entry name" value="Aminotrans_V_dom"/>
</dbReference>
<keyword evidence="4" id="KW-1185">Reference proteome</keyword>
<keyword evidence="1" id="KW-0663">Pyridoxal phosphate</keyword>
<sequence>MNTLTATAPATTGPLQKFQDSLKAGDVAAALADGLIGKDAFIEGPFGIKPLVYADYVASGRALMQVERFVLEQVLPYYANSHTEASYCGGFITRLRREARATIARCCGASDAHAVIFAGSGATAGINRLVHLFGVRAAIATGRKVRVIIGPYEHHSNILPWRECGAEIVELAEDPDGGPDPVQLAAALQAGDGALVICSLSAASNVTGIVADIAGITRQVKQAGAKMLWDYAGGAPYLPIQMSPAADAQIDAIVFSPHKFIGGPGASGVLIVRRDAVLDTTPSWPGGGTVKFVSPVGHDYSGSLEAREEAGTPNVVGDIRAALVLLVKEALGVDYMQRRNAHFVQQALAAWQGVERLELLGSLTAARLPIFSFRVRNGKGGFVHQQLVTRMLSDRFGIQARGGCACAGPYVHRLLDIDESESLQMRQAILDGREIEKPGFVRLNFSALLSEDKADFIRESVLALAADATDFESLYGFDPSRAIFYPQRAEMATAV</sequence>
<gene>
    <name evidence="3" type="primary">sufS_1</name>
    <name evidence="3" type="ORF">LMG3431_01933</name>
</gene>
<dbReference type="InterPro" id="IPR015424">
    <property type="entry name" value="PyrdxlP-dep_Trfase"/>
</dbReference>
<proteinExistence type="predicted"/>
<organism evidence="3 4">
    <name type="scientific">Achromobacter pestifer</name>
    <dbReference type="NCBI Taxonomy" id="1353889"/>
    <lineage>
        <taxon>Bacteria</taxon>
        <taxon>Pseudomonadati</taxon>
        <taxon>Pseudomonadota</taxon>
        <taxon>Betaproteobacteria</taxon>
        <taxon>Burkholderiales</taxon>
        <taxon>Alcaligenaceae</taxon>
        <taxon>Achromobacter</taxon>
    </lineage>
</organism>
<dbReference type="SUPFAM" id="SSF53383">
    <property type="entry name" value="PLP-dependent transferases"/>
    <property type="match status" value="1"/>
</dbReference>
<name>A0A6S6ZCQ7_9BURK</name>
<dbReference type="EC" id="4.4.1.16" evidence="3"/>
<feature type="domain" description="Aminotransferase class V" evidence="2">
    <location>
        <begin position="52"/>
        <end position="414"/>
    </location>
</feature>
<evidence type="ECO:0000256" key="1">
    <source>
        <dbReference type="ARBA" id="ARBA00022898"/>
    </source>
</evidence>
<protein>
    <submittedName>
        <fullName evidence="3">Cysteine desulfurase</fullName>
        <ecNumber evidence="3">4.4.1.16</ecNumber>
    </submittedName>
</protein>
<dbReference type="PANTHER" id="PTHR43686">
    <property type="entry name" value="SULFURTRANSFERASE-RELATED"/>
    <property type="match status" value="1"/>
</dbReference>
<dbReference type="RefSeq" id="WP_175174247.1">
    <property type="nucleotide sequence ID" value="NZ_CADIJX010000002.1"/>
</dbReference>
<evidence type="ECO:0000313" key="3">
    <source>
        <dbReference type="EMBL" id="CAB3639059.1"/>
    </source>
</evidence>
<evidence type="ECO:0000313" key="4">
    <source>
        <dbReference type="Proteomes" id="UP000494108"/>
    </source>
</evidence>
<dbReference type="InterPro" id="IPR015422">
    <property type="entry name" value="PyrdxlP-dep_Trfase_small"/>
</dbReference>
<keyword evidence="3" id="KW-0456">Lyase</keyword>
<reference evidence="3 4" key="1">
    <citation type="submission" date="2020-04" db="EMBL/GenBank/DDBJ databases">
        <authorList>
            <person name="De Canck E."/>
        </authorList>
    </citation>
    <scope>NUCLEOTIDE SEQUENCE [LARGE SCALE GENOMIC DNA]</scope>
    <source>
        <strain evidence="3 4">LMG 3431</strain>
    </source>
</reference>
<dbReference type="Gene3D" id="3.90.1150.10">
    <property type="entry name" value="Aspartate Aminotransferase, domain 1"/>
    <property type="match status" value="1"/>
</dbReference>
<evidence type="ECO:0000259" key="2">
    <source>
        <dbReference type="Pfam" id="PF00266"/>
    </source>
</evidence>
<dbReference type="Pfam" id="PF00266">
    <property type="entry name" value="Aminotran_5"/>
    <property type="match status" value="1"/>
</dbReference>
<dbReference type="GO" id="GO:0009000">
    <property type="term" value="F:selenocysteine lyase activity"/>
    <property type="evidence" value="ECO:0007669"/>
    <property type="project" value="UniProtKB-EC"/>
</dbReference>
<dbReference type="AlphaFoldDB" id="A0A6S6ZCQ7"/>
<accession>A0A6S6ZCQ7</accession>
<dbReference type="Proteomes" id="UP000494108">
    <property type="component" value="Unassembled WGS sequence"/>
</dbReference>